<gene>
    <name evidence="1" type="ORF">GGR32_000747</name>
</gene>
<evidence type="ECO:0000313" key="1">
    <source>
        <dbReference type="EMBL" id="MBB4118473.1"/>
    </source>
</evidence>
<proteinExistence type="predicted"/>
<dbReference type="Proteomes" id="UP000553034">
    <property type="component" value="Unassembled WGS sequence"/>
</dbReference>
<dbReference type="AlphaFoldDB" id="A0A840EPE6"/>
<accession>A0A840EPE6</accession>
<dbReference type="InterPro" id="IPR005901">
    <property type="entry name" value="GLPGLI"/>
</dbReference>
<comment type="caution">
    <text evidence="1">The sequence shown here is derived from an EMBL/GenBank/DDBJ whole genome shotgun (WGS) entry which is preliminary data.</text>
</comment>
<keyword evidence="2" id="KW-1185">Reference proteome</keyword>
<dbReference type="Pfam" id="PF09697">
    <property type="entry name" value="Porph_ging"/>
    <property type="match status" value="1"/>
</dbReference>
<protein>
    <submittedName>
        <fullName evidence="1">GLPGLI family protein</fullName>
    </submittedName>
</protein>
<dbReference type="RefSeq" id="WP_183476585.1">
    <property type="nucleotide sequence ID" value="NZ_JACIFO010000002.1"/>
</dbReference>
<organism evidence="1 2">
    <name type="scientific">Mesonia hippocampi</name>
    <dbReference type="NCBI Taxonomy" id="1628250"/>
    <lineage>
        <taxon>Bacteria</taxon>
        <taxon>Pseudomonadati</taxon>
        <taxon>Bacteroidota</taxon>
        <taxon>Flavobacteriia</taxon>
        <taxon>Flavobacteriales</taxon>
        <taxon>Flavobacteriaceae</taxon>
        <taxon>Mesonia</taxon>
    </lineage>
</organism>
<sequence length="247" mass="28448">MKKLKILIIFLAFHCAYGQTYKAVYSIEVKQKEKSNNGNNEDYYAKQAKILGKKMIAEVNATTFSLLFNSEKALFQPIERMGVEEIKQKLAKVVLIRLQSHNKVYSDVSCNEVYIYHEAGGNHHLRGYPLEHINWKLTNEQKKFQGYTLIKATAEMQNNNDENINVEAWFCPDISTKFGPALFNGLPGLIMQVKAIGGKYDYSFELKSLKKERKNTEITIPLDKYDVLTEEESNAVYRKMMSNLKPN</sequence>
<dbReference type="NCBIfam" id="TIGR01200">
    <property type="entry name" value="GLPGLI"/>
    <property type="match status" value="1"/>
</dbReference>
<name>A0A840EPE6_9FLAO</name>
<dbReference type="EMBL" id="JACIFO010000002">
    <property type="protein sequence ID" value="MBB4118473.1"/>
    <property type="molecule type" value="Genomic_DNA"/>
</dbReference>
<reference evidence="1 2" key="1">
    <citation type="submission" date="2020-08" db="EMBL/GenBank/DDBJ databases">
        <title>Genomic Encyclopedia of Type Strains, Phase IV (KMG-IV): sequencing the most valuable type-strain genomes for metagenomic binning, comparative biology and taxonomic classification.</title>
        <authorList>
            <person name="Goeker M."/>
        </authorList>
    </citation>
    <scope>NUCLEOTIDE SEQUENCE [LARGE SCALE GENOMIC DNA]</scope>
    <source>
        <strain evidence="1 2">DSM 29568</strain>
    </source>
</reference>
<evidence type="ECO:0000313" key="2">
    <source>
        <dbReference type="Proteomes" id="UP000553034"/>
    </source>
</evidence>